<evidence type="ECO:0000256" key="3">
    <source>
        <dbReference type="ARBA" id="ARBA00022679"/>
    </source>
</evidence>
<comment type="similarity">
    <text evidence="7 8">Belongs to the SelA family.</text>
</comment>
<evidence type="ECO:0000256" key="7">
    <source>
        <dbReference type="ARBA" id="ARBA00044507"/>
    </source>
</evidence>
<evidence type="ECO:0000256" key="1">
    <source>
        <dbReference type="ARBA" id="ARBA00001933"/>
    </source>
</evidence>
<keyword evidence="3 8" id="KW-0808">Transferase</keyword>
<protein>
    <recommendedName>
        <fullName evidence="8">L-seryl-tRNA(Sec) selenium transferase</fullName>
        <ecNumber evidence="8">2.9.1.1</ecNumber>
    </recommendedName>
    <alternativeName>
        <fullName evidence="8">Selenocysteine synthase</fullName>
        <shortName evidence="8">Sec synthase</shortName>
    </alternativeName>
    <alternativeName>
        <fullName evidence="8">Selenocysteinyl-tRNA(Sec) synthase</fullName>
    </alternativeName>
</protein>
<reference evidence="11" key="1">
    <citation type="submission" date="2020-12" db="EMBL/GenBank/DDBJ databases">
        <title>Desulfobium dissulfuricans gen. nov., sp. nov., a novel mesophilic, sulfate-reducing bacterium isolated from a deep-sea hydrothermal vent.</title>
        <authorList>
            <person name="Hashimoto Y."/>
            <person name="Tame A."/>
            <person name="Sawayama S."/>
            <person name="Miyazaki J."/>
            <person name="Takai K."/>
            <person name="Nakagawa S."/>
        </authorList>
    </citation>
    <scope>NUCLEOTIDE SEQUENCE</scope>
    <source>
        <strain evidence="11">GF1</strain>
    </source>
</reference>
<comment type="subcellular location">
    <subcellularLocation>
        <location evidence="8">Cytoplasm</location>
    </subcellularLocation>
</comment>
<dbReference type="InterPro" id="IPR018319">
    <property type="entry name" value="SelA-like"/>
</dbReference>
<dbReference type="InterPro" id="IPR004534">
    <property type="entry name" value="SelA_trans"/>
</dbReference>
<comment type="pathway">
    <text evidence="8">Aminoacyl-tRNA biosynthesis; selenocysteinyl-tRNA(Sec) biosynthesis; selenocysteinyl-tRNA(Sec) from L-seryl-tRNA(Sec) (bacterial route): step 1/1.</text>
</comment>
<dbReference type="EMBL" id="AP024233">
    <property type="protein sequence ID" value="BCO09361.1"/>
    <property type="molecule type" value="Genomic_DNA"/>
</dbReference>
<feature type="modified residue" description="N6-(pyridoxal phosphate)lysine" evidence="8 9">
    <location>
        <position position="308"/>
    </location>
</feature>
<evidence type="ECO:0000313" key="12">
    <source>
        <dbReference type="Proteomes" id="UP001063350"/>
    </source>
</evidence>
<comment type="catalytic activity">
    <reaction evidence="8">
        <text>L-seryl-tRNA(Sec) + selenophosphate + H(+) = L-selenocysteinyl-tRNA(Sec) + phosphate</text>
        <dbReference type="Rhea" id="RHEA:22728"/>
        <dbReference type="Rhea" id="RHEA-COMP:9742"/>
        <dbReference type="Rhea" id="RHEA-COMP:9743"/>
        <dbReference type="ChEBI" id="CHEBI:15378"/>
        <dbReference type="ChEBI" id="CHEBI:16144"/>
        <dbReference type="ChEBI" id="CHEBI:43474"/>
        <dbReference type="ChEBI" id="CHEBI:78533"/>
        <dbReference type="ChEBI" id="CHEBI:78573"/>
        <dbReference type="EC" id="2.9.1.1"/>
    </reaction>
</comment>
<feature type="domain" description="L-seryl-tRNA selenium transferase N-terminal" evidence="10">
    <location>
        <begin position="18"/>
        <end position="58"/>
    </location>
</feature>
<evidence type="ECO:0000259" key="10">
    <source>
        <dbReference type="Pfam" id="PF12390"/>
    </source>
</evidence>
<dbReference type="SUPFAM" id="SSF53383">
    <property type="entry name" value="PLP-dependent transferases"/>
    <property type="match status" value="1"/>
</dbReference>
<organism evidence="11 12">
    <name type="scientific">Desulfolithobacter dissulfuricans</name>
    <dbReference type="NCBI Taxonomy" id="2795293"/>
    <lineage>
        <taxon>Bacteria</taxon>
        <taxon>Pseudomonadati</taxon>
        <taxon>Thermodesulfobacteriota</taxon>
        <taxon>Desulfobulbia</taxon>
        <taxon>Desulfobulbales</taxon>
        <taxon>Desulfobulbaceae</taxon>
        <taxon>Desulfolithobacter</taxon>
    </lineage>
</organism>
<accession>A0A915U0S6</accession>
<dbReference type="HAMAP" id="MF_00423">
    <property type="entry name" value="SelA"/>
    <property type="match status" value="1"/>
</dbReference>
<keyword evidence="12" id="KW-1185">Reference proteome</keyword>
<dbReference type="GO" id="GO:0001717">
    <property type="term" value="P:conversion of seryl-tRNAsec to selenocys-tRNAsec"/>
    <property type="evidence" value="ECO:0007669"/>
    <property type="project" value="UniProtKB-UniRule"/>
</dbReference>
<evidence type="ECO:0000256" key="6">
    <source>
        <dbReference type="ARBA" id="ARBA00023266"/>
    </source>
</evidence>
<dbReference type="RefSeq" id="WP_267926115.1">
    <property type="nucleotide sequence ID" value="NZ_AP024233.1"/>
</dbReference>
<evidence type="ECO:0000256" key="2">
    <source>
        <dbReference type="ARBA" id="ARBA00022490"/>
    </source>
</evidence>
<evidence type="ECO:0000256" key="5">
    <source>
        <dbReference type="ARBA" id="ARBA00022917"/>
    </source>
</evidence>
<dbReference type="Proteomes" id="UP001063350">
    <property type="component" value="Chromosome"/>
</dbReference>
<evidence type="ECO:0000256" key="8">
    <source>
        <dbReference type="HAMAP-Rule" id="MF_00423"/>
    </source>
</evidence>
<keyword evidence="2 8" id="KW-0963">Cytoplasm</keyword>
<keyword evidence="5 8" id="KW-0648">Protein biosynthesis</keyword>
<dbReference type="Gene3D" id="3.40.640.10">
    <property type="entry name" value="Type I PLP-dependent aspartate aminotransferase-like (Major domain)"/>
    <property type="match status" value="1"/>
</dbReference>
<dbReference type="GO" id="GO:0005737">
    <property type="term" value="C:cytoplasm"/>
    <property type="evidence" value="ECO:0007669"/>
    <property type="project" value="UniProtKB-SubCell"/>
</dbReference>
<keyword evidence="4 8" id="KW-0663">Pyridoxal phosphate</keyword>
<dbReference type="InterPro" id="IPR015424">
    <property type="entry name" value="PyrdxlP-dep_Trfase"/>
</dbReference>
<dbReference type="EC" id="2.9.1.1" evidence="8"/>
<gene>
    <name evidence="8 11" type="primary">selA</name>
    <name evidence="11" type="ORF">GF1_17370</name>
</gene>
<keyword evidence="6 8" id="KW-0711">Selenium</keyword>
<dbReference type="GO" id="GO:0001514">
    <property type="term" value="P:selenocysteine incorporation"/>
    <property type="evidence" value="ECO:0007669"/>
    <property type="project" value="UniProtKB-UniRule"/>
</dbReference>
<dbReference type="KEGG" id="ddu:GF1_17370"/>
<comment type="cofactor">
    <cofactor evidence="1 8 9">
        <name>pyridoxal 5'-phosphate</name>
        <dbReference type="ChEBI" id="CHEBI:597326"/>
    </cofactor>
</comment>
<dbReference type="Gene3D" id="3.90.1150.180">
    <property type="match status" value="1"/>
</dbReference>
<evidence type="ECO:0000256" key="4">
    <source>
        <dbReference type="ARBA" id="ARBA00022898"/>
    </source>
</evidence>
<dbReference type="Pfam" id="PF03841">
    <property type="entry name" value="SelA"/>
    <property type="match status" value="1"/>
</dbReference>
<dbReference type="AlphaFoldDB" id="A0A915U0S6"/>
<dbReference type="PANTHER" id="PTHR32328:SF0">
    <property type="entry name" value="L-SERYL-TRNA(SEC) SELENIUM TRANSFERASE"/>
    <property type="match status" value="1"/>
</dbReference>
<dbReference type="NCBIfam" id="TIGR00474">
    <property type="entry name" value="selA"/>
    <property type="match status" value="1"/>
</dbReference>
<dbReference type="InterPro" id="IPR015421">
    <property type="entry name" value="PyrdxlP-dep_Trfase_major"/>
</dbReference>
<dbReference type="PANTHER" id="PTHR32328">
    <property type="entry name" value="L-SERYL-TRNA(SEC) SELENIUM TRANSFERASE"/>
    <property type="match status" value="1"/>
</dbReference>
<sequence length="479" mass="52709">MAPEHTTPAGGKACHQLLRRIPKVDECLLRLAGEPSLPADAPMTLVTKVVRQVLDTLRQAILAGEVVTPDDLEFPSVLARILKEVQRQNRSRFRRVINATGVIIHTNLGRSLLPRAAMEQIQQAGCRYSNLEFDLDTGRRGSRYALVEELLCDLTGAEAALVVNNNAAAVLIVLETLARGKEVIVSRGQLVEIGGSFRIPDVMARSGALLKEVGATNRTHLRDYENALTEETGLLLKVHCSNYRIIGFTSQVSNEDLVALGRRHGLPVMEDLGSGCFVDLSRFGLMKEPTVQEVVASGIDVVTFSGDKLLGGPQAGIILGRRQMIDRIKKNPLNRAMRIDKFTLAGLESILRLYLDEQKALSTIPTLAMISAPVEQVDRRAKRLARRLRKELADRCRITVEETMSRVGGGAMPEQNLVSRAVVLAPDISVSRLEQLLRQQDLPVIGRIEDDRFIFDMRTVADDEVVDLASVIISVLVGN</sequence>
<evidence type="ECO:0000313" key="11">
    <source>
        <dbReference type="EMBL" id="BCO09361.1"/>
    </source>
</evidence>
<evidence type="ECO:0000256" key="9">
    <source>
        <dbReference type="PIRSR" id="PIRSR618319-50"/>
    </source>
</evidence>
<name>A0A915U0S6_9BACT</name>
<dbReference type="GO" id="GO:0004125">
    <property type="term" value="F:L-seryl-tRNA(Sec) selenium transferase activity"/>
    <property type="evidence" value="ECO:0007669"/>
    <property type="project" value="UniProtKB-UniRule"/>
</dbReference>
<dbReference type="Pfam" id="PF12390">
    <property type="entry name" value="Se-cys_synth_N"/>
    <property type="match status" value="1"/>
</dbReference>
<proteinExistence type="inferred from homology"/>
<comment type="function">
    <text evidence="8">Converts seryl-tRNA(Sec) to selenocysteinyl-tRNA(Sec) required for selenoprotein biosynthesis.</text>
</comment>
<dbReference type="InterPro" id="IPR025862">
    <property type="entry name" value="SelA_trans_N_dom"/>
</dbReference>